<feature type="compositionally biased region" description="Low complexity" evidence="1">
    <location>
        <begin position="325"/>
        <end position="336"/>
    </location>
</feature>
<accession>A0A7T2WPH3</accession>
<feature type="transmembrane region" description="Helical" evidence="2">
    <location>
        <begin position="214"/>
        <end position="235"/>
    </location>
</feature>
<feature type="region of interest" description="Disordered" evidence="1">
    <location>
        <begin position="1"/>
        <end position="60"/>
    </location>
</feature>
<evidence type="ECO:0000256" key="2">
    <source>
        <dbReference type="SAM" id="Phobius"/>
    </source>
</evidence>
<dbReference type="Proteomes" id="UP000594979">
    <property type="component" value="Chromosome"/>
</dbReference>
<evidence type="ECO:0000313" key="3">
    <source>
        <dbReference type="EMBL" id="QPS34945.1"/>
    </source>
</evidence>
<evidence type="ECO:0000313" key="4">
    <source>
        <dbReference type="Proteomes" id="UP000594979"/>
    </source>
</evidence>
<gene>
    <name evidence="3" type="ORF">I6G59_06460</name>
</gene>
<feature type="transmembrane region" description="Helical" evidence="2">
    <location>
        <begin position="180"/>
        <end position="202"/>
    </location>
</feature>
<feature type="transmembrane region" description="Helical" evidence="2">
    <location>
        <begin position="150"/>
        <end position="174"/>
    </location>
</feature>
<feature type="transmembrane region" description="Helical" evidence="2">
    <location>
        <begin position="247"/>
        <end position="269"/>
    </location>
</feature>
<dbReference type="EMBL" id="CP065682">
    <property type="protein sequence ID" value="QPS34945.1"/>
    <property type="molecule type" value="Genomic_DNA"/>
</dbReference>
<keyword evidence="2" id="KW-0812">Transmembrane</keyword>
<organism evidence="3 4">
    <name type="scientific">Brevibacterium casei</name>
    <dbReference type="NCBI Taxonomy" id="33889"/>
    <lineage>
        <taxon>Bacteria</taxon>
        <taxon>Bacillati</taxon>
        <taxon>Actinomycetota</taxon>
        <taxon>Actinomycetes</taxon>
        <taxon>Micrococcales</taxon>
        <taxon>Brevibacteriaceae</taxon>
        <taxon>Brevibacterium</taxon>
    </lineage>
</organism>
<protein>
    <submittedName>
        <fullName evidence="3">Uncharacterized protein</fullName>
    </submittedName>
</protein>
<dbReference type="KEGG" id="bcau:I6G59_06460"/>
<reference evidence="3 4" key="1">
    <citation type="submission" date="2020-12" db="EMBL/GenBank/DDBJ databases">
        <title>FDA dAtabase for Regulatory Grade micrObial Sequences (FDA-ARGOS): Supporting development and validation of Infectious Disease Dx tests.</title>
        <authorList>
            <person name="Sproer C."/>
            <person name="Gronow S."/>
            <person name="Severitt S."/>
            <person name="Schroder I."/>
            <person name="Tallon L."/>
            <person name="Sadzewicz L."/>
            <person name="Zhao X."/>
            <person name="Boylan J."/>
            <person name="Ott S."/>
            <person name="Bowen H."/>
            <person name="Vavikolanu K."/>
            <person name="Mehta A."/>
            <person name="Aluvathingal J."/>
            <person name="Nadendla S."/>
            <person name="Lowell S."/>
            <person name="Myers T."/>
            <person name="Yan Y."/>
            <person name="Sichtig H."/>
        </authorList>
    </citation>
    <scope>NUCLEOTIDE SEQUENCE [LARGE SCALE GENOMIC DNA]</scope>
    <source>
        <strain evidence="3 4">FDAARGOS_902</strain>
    </source>
</reference>
<dbReference type="RefSeq" id="WP_197932301.1">
    <property type="nucleotide sequence ID" value="NZ_CP065682.1"/>
</dbReference>
<feature type="transmembrane region" description="Helical" evidence="2">
    <location>
        <begin position="84"/>
        <end position="105"/>
    </location>
</feature>
<feature type="transmembrane region" description="Helical" evidence="2">
    <location>
        <begin position="117"/>
        <end position="138"/>
    </location>
</feature>
<name>A0A7T2WPH3_9MICO</name>
<sequence length="427" mass="44878">MSDHYPNGGRPDQWNRPNQWTGPGGVPPRNAGVPAHLRQDGPDAGWGQAGGQPPYPSDVGQSGPLGSRFAAVIAPNTPGWLARFLLWAGIFIGFLPAVLLVPILMSADFEEVRRLHSLVTVFTGILSLLLAAAAFALIRNTSWARRLIGGGLFVFAEILGLTVPPALGAVVAEISYQFNAGFWVSTVVFAVFSAFTLTLRLVGWSIARNRRWWVLLVAAGCGVVIPVISALLQSATSTTLDRPGLPYWVGGVIVPIISLLLVFGALGLLHILGGLRGGAAPVVAQPTLGKGRPRRSASSTALAPYPGGALGQGPLGQGPGHDANGQQSSGQLQPGQVPYGQTAYRGQSPYDQQPSGGGFSGPAGRPQPNAGPDPYRAPVGSRQQADRRPDQAGDSQRWKPRPSDQQPGPAGQQPNSSDQQSPHRPRH</sequence>
<evidence type="ECO:0000256" key="1">
    <source>
        <dbReference type="SAM" id="MobiDB-lite"/>
    </source>
</evidence>
<dbReference type="AlphaFoldDB" id="A0A7T2WPH3"/>
<feature type="compositionally biased region" description="Polar residues" evidence="1">
    <location>
        <begin position="412"/>
        <end position="427"/>
    </location>
</feature>
<keyword evidence="2" id="KW-1133">Transmembrane helix</keyword>
<feature type="compositionally biased region" description="Gly residues" evidence="1">
    <location>
        <begin position="308"/>
        <end position="319"/>
    </location>
</feature>
<proteinExistence type="predicted"/>
<keyword evidence="2" id="KW-0472">Membrane</keyword>
<feature type="region of interest" description="Disordered" evidence="1">
    <location>
        <begin position="286"/>
        <end position="427"/>
    </location>
</feature>